<accession>A0A090DV88</accession>
<keyword evidence="2" id="KW-1185">Reference proteome</keyword>
<name>A0A090DV88_9BACT</name>
<comment type="caution">
    <text evidence="1">The sequence shown here is derived from an EMBL/GenBank/DDBJ whole genome shotgun (WGS) entry which is preliminary data.</text>
</comment>
<dbReference type="Gene3D" id="1.20.58.300">
    <property type="entry name" value="FlgN-like"/>
    <property type="match status" value="1"/>
</dbReference>
<reference evidence="1" key="2">
    <citation type="submission" date="2014-09" db="EMBL/GenBank/DDBJ databases">
        <title>Criblamydia sequanensis harbors a mega-plasmid encoding arsenite resistance.</title>
        <authorList>
            <person name="Bertelli C."/>
            <person name="Goesmann A."/>
            <person name="Greub G."/>
        </authorList>
    </citation>
    <scope>NUCLEOTIDE SEQUENCE [LARGE SCALE GENOMIC DNA]</scope>
    <source>
        <strain evidence="1">CRIB-18</strain>
    </source>
</reference>
<dbReference type="EMBL" id="CCEJ010000001">
    <property type="protein sequence ID" value="CDR32919.1"/>
    <property type="molecule type" value="Genomic_DNA"/>
</dbReference>
<dbReference type="AlphaFoldDB" id="A0A090DV88"/>
<sequence>MISGKETLHQALDYEISVLRELLASFFEEERALLEQNKNACGSILENRLELMKHLETCHPAVMKLTLKFAKDRKISLPKIRQISYSDSFKLLKSCLIENDVELLTQCTQIEAIIDTIVAKSDRIGQLIKNRVSLPTPPVLKPIPQEKTLPKTRVSVIGLDEKEE</sequence>
<proteinExistence type="predicted"/>
<organism evidence="1 2">
    <name type="scientific">Candidatus Criblamydia sequanensis CRIB-18</name>
    <dbReference type="NCBI Taxonomy" id="1437425"/>
    <lineage>
        <taxon>Bacteria</taxon>
        <taxon>Pseudomonadati</taxon>
        <taxon>Chlamydiota</taxon>
        <taxon>Chlamydiia</taxon>
        <taxon>Parachlamydiales</taxon>
        <taxon>Candidatus Criblamydiaceae</taxon>
        <taxon>Candidatus Criblamydia</taxon>
    </lineage>
</organism>
<evidence type="ECO:0000313" key="1">
    <source>
        <dbReference type="EMBL" id="CDR32919.1"/>
    </source>
</evidence>
<gene>
    <name evidence="1" type="ORF">CSEC_0075</name>
</gene>
<dbReference type="Proteomes" id="UP000031552">
    <property type="component" value="Unassembled WGS sequence"/>
</dbReference>
<evidence type="ECO:0000313" key="2">
    <source>
        <dbReference type="Proteomes" id="UP000031552"/>
    </source>
</evidence>
<protein>
    <submittedName>
        <fullName evidence="1">Uncharacterized protein</fullName>
    </submittedName>
</protein>
<reference evidence="1" key="1">
    <citation type="submission" date="2013-12" db="EMBL/GenBank/DDBJ databases">
        <authorList>
            <person name="Linke B."/>
        </authorList>
    </citation>
    <scope>NUCLEOTIDE SEQUENCE [LARGE SCALE GENOMIC DNA]</scope>
    <source>
        <strain evidence="1">CRIB-18</strain>
    </source>
</reference>